<feature type="domain" description="Peptidoglycan binding-like" evidence="1">
    <location>
        <begin position="33"/>
        <end position="87"/>
    </location>
</feature>
<dbReference type="PANTHER" id="PTHR41533">
    <property type="entry name" value="L,D-TRANSPEPTIDASE HI_1667-RELATED"/>
    <property type="match status" value="1"/>
</dbReference>
<dbReference type="InterPro" id="IPR036366">
    <property type="entry name" value="PGBDSf"/>
</dbReference>
<evidence type="ECO:0000259" key="1">
    <source>
        <dbReference type="Pfam" id="PF01471"/>
    </source>
</evidence>
<dbReference type="RefSeq" id="WP_183244463.1">
    <property type="nucleotide sequence ID" value="NZ_JACHEQ010000019.1"/>
</dbReference>
<name>A0A7W8N9I6_9BACL</name>
<dbReference type="Pfam" id="PF01471">
    <property type="entry name" value="PG_binding_1"/>
    <property type="match status" value="2"/>
</dbReference>
<keyword evidence="3" id="KW-1185">Reference proteome</keyword>
<feature type="domain" description="Peptidoglycan binding-like" evidence="1">
    <location>
        <begin position="120"/>
        <end position="174"/>
    </location>
</feature>
<dbReference type="InterPro" id="IPR036365">
    <property type="entry name" value="PGBD-like_sf"/>
</dbReference>
<dbReference type="SUPFAM" id="SSF47090">
    <property type="entry name" value="PGBD-like"/>
    <property type="match status" value="2"/>
</dbReference>
<accession>A0A7W8N9I6</accession>
<evidence type="ECO:0000313" key="3">
    <source>
        <dbReference type="Proteomes" id="UP000583699"/>
    </source>
</evidence>
<dbReference type="Gene3D" id="1.10.101.10">
    <property type="entry name" value="PGBD-like superfamily/PGBD"/>
    <property type="match status" value="2"/>
</dbReference>
<keyword evidence="2" id="KW-0378">Hydrolase</keyword>
<dbReference type="AlphaFoldDB" id="A0A7W8N9I6"/>
<dbReference type="GO" id="GO:0016787">
    <property type="term" value="F:hydrolase activity"/>
    <property type="evidence" value="ECO:0007669"/>
    <property type="project" value="UniProtKB-KW"/>
</dbReference>
<proteinExistence type="predicted"/>
<dbReference type="InterPro" id="IPR002477">
    <property type="entry name" value="Peptidoglycan-bd-like"/>
</dbReference>
<dbReference type="EMBL" id="JACHEQ010000019">
    <property type="protein sequence ID" value="MBB5356638.1"/>
    <property type="molecule type" value="Genomic_DNA"/>
</dbReference>
<dbReference type="InterPro" id="IPR052905">
    <property type="entry name" value="LD-transpeptidase_YkuD-like"/>
</dbReference>
<dbReference type="Proteomes" id="UP000583699">
    <property type="component" value="Unassembled WGS sequence"/>
</dbReference>
<organism evidence="2 3">
    <name type="scientific">Anoxybacillus mongoliensis</name>
    <dbReference type="NCBI Taxonomy" id="452565"/>
    <lineage>
        <taxon>Bacteria</taxon>
        <taxon>Bacillati</taxon>
        <taxon>Bacillota</taxon>
        <taxon>Bacilli</taxon>
        <taxon>Bacillales</taxon>
        <taxon>Anoxybacillaceae</taxon>
        <taxon>Anoxybacillus</taxon>
    </lineage>
</organism>
<sequence length="399" mass="44891">MYAVDSVGRVTYPSNFTNNLWSGQTLKRGDKNDYVKTLQSWLYKVGFNPGGIDGVYGANTEKAVKEFQKKAGITADGIAGKETYQALQKYVRTETTASQSNSSNTNDQWTGQTLREGSYGQAVKDLQLMLKYVGYSVSVDGVYGFETEKYVKDFQKSVGLQADGIAGKNTYNALNNKVELIKSQKNTYKNPRLQIINQEIDIKNVADAVHYITLGPLNAKLEQFLDLKMEIKFDQSMRVTQNGKTIKFTTPSGDTLQLDVSNLLKAKLNNTALYERNYADTIQYGNTGFESKYFVLLDALKPNSLQPDGYYLMSSSTHSLMQDIDFSDFLGLKTKKGFENLKITLKMELTQNYKVKKEYYDSMATVFAAAASTGKIAEKWVEKFVDFMIKNIKNPKAIF</sequence>
<gene>
    <name evidence="2" type="ORF">HNR43_002650</name>
</gene>
<protein>
    <submittedName>
        <fullName evidence="2">Peptidoglycan hydrolase-like protein with peptidoglycan-binding domain</fullName>
    </submittedName>
</protein>
<comment type="caution">
    <text evidence="2">The sequence shown here is derived from an EMBL/GenBank/DDBJ whole genome shotgun (WGS) entry which is preliminary data.</text>
</comment>
<dbReference type="PANTHER" id="PTHR41533:SF1">
    <property type="entry name" value="L,D-TRANSPEPTIDASE YCBB-RELATED"/>
    <property type="match status" value="1"/>
</dbReference>
<evidence type="ECO:0000313" key="2">
    <source>
        <dbReference type="EMBL" id="MBB5356638.1"/>
    </source>
</evidence>
<reference evidence="2 3" key="1">
    <citation type="submission" date="2020-08" db="EMBL/GenBank/DDBJ databases">
        <title>Genomic Encyclopedia of Type Strains, Phase IV (KMG-IV): sequencing the most valuable type-strain genomes for metagenomic binning, comparative biology and taxonomic classification.</title>
        <authorList>
            <person name="Goeker M."/>
        </authorList>
    </citation>
    <scope>NUCLEOTIDE SEQUENCE [LARGE SCALE GENOMIC DNA]</scope>
    <source>
        <strain evidence="2 3">DSM 19169</strain>
    </source>
</reference>